<dbReference type="Proteomes" id="UP000007809">
    <property type="component" value="Plasmid pPSED02"/>
</dbReference>
<evidence type="ECO:0000313" key="4">
    <source>
        <dbReference type="Proteomes" id="UP000007809"/>
    </source>
</evidence>
<organism evidence="3">
    <name type="scientific">Pseudonocardia dioxanivorans (strain ATCC 55486 / DSM 44775 / JCM 13855 / CB1190)</name>
    <dbReference type="NCBI Taxonomy" id="675635"/>
    <lineage>
        <taxon>Bacteria</taxon>
        <taxon>Bacillati</taxon>
        <taxon>Actinomycetota</taxon>
        <taxon>Actinomycetes</taxon>
        <taxon>Pseudonocardiales</taxon>
        <taxon>Pseudonocardiaceae</taxon>
        <taxon>Pseudonocardia</taxon>
    </lineage>
</organism>
<dbReference type="EMBL" id="CP002595">
    <property type="protein sequence ID" value="AEA28963.1"/>
    <property type="molecule type" value="Genomic_DNA"/>
</dbReference>
<feature type="region of interest" description="Disordered" evidence="1">
    <location>
        <begin position="1"/>
        <end position="63"/>
    </location>
</feature>
<reference evidence="3" key="1">
    <citation type="journal article" date="2011" name="J. Bacteriol.">
        <title>Genome sequence of the 1,4-dioxane-degrading Pseudonocardia dioxanivorans strain CB1190.</title>
        <authorList>
            <person name="Sales C.M."/>
            <person name="Mahendra S."/>
            <person name="Grostern A."/>
            <person name="Parales R.E."/>
            <person name="Goodwin L.A."/>
            <person name="Woyke T."/>
            <person name="Nolan M."/>
            <person name="Lapidus A."/>
            <person name="Chertkov O."/>
            <person name="Ovchinnikova G."/>
            <person name="Sczyrba A."/>
            <person name="Alvarez-Cohen L."/>
        </authorList>
    </citation>
    <scope>NUCLEOTIDE SEQUENCE</scope>
    <source>
        <strain evidence="3">CB1190</strain>
    </source>
</reference>
<evidence type="ECO:0000313" key="3">
    <source>
        <dbReference type="EMBL" id="AEA28963.1"/>
    </source>
</evidence>
<accession>F2L6Z0</accession>
<feature type="compositionally biased region" description="Low complexity" evidence="1">
    <location>
        <begin position="108"/>
        <end position="123"/>
    </location>
</feature>
<gene>
    <name evidence="3" type="ORF">Psed_6895</name>
</gene>
<evidence type="ECO:0000256" key="2">
    <source>
        <dbReference type="SAM" id="Phobius"/>
    </source>
</evidence>
<geneLocation type="plasmid" evidence="3 4">
    <name>pPSED02</name>
</geneLocation>
<sequence>MTEQPECPEVSGFDDETKATPTPSANGATERPTSPHSSTSEPPAPSRASSETADDSSSSADRTRSIWRRAMSLRTLGFIIGVAGLIVAILSLARDTTDFKLGDSTGEAAAPSTNSAASPSSQSLSATEIIYERPWDSIGQLQASLRATERGAATCIASLVSQDPGALRCFTDDGSGVLLDPCWPSPDDNRAACPNSPWDPNTYLLSNLKIDRKLSDTENSETEPALRQVWALELTNGQRCEFTSGVTATVAGKRVNYSCNSESDTAIGDIEKSGQVWRILFSSDGNPQLQYVDIVKVWV</sequence>
<proteinExistence type="predicted"/>
<feature type="compositionally biased region" description="Low complexity" evidence="1">
    <location>
        <begin position="32"/>
        <end position="60"/>
    </location>
</feature>
<feature type="region of interest" description="Disordered" evidence="1">
    <location>
        <begin position="104"/>
        <end position="123"/>
    </location>
</feature>
<keyword evidence="3" id="KW-0614">Plasmid</keyword>
<protein>
    <submittedName>
        <fullName evidence="3">Uncharacterized protein</fullName>
    </submittedName>
</protein>
<keyword evidence="4" id="KW-1185">Reference proteome</keyword>
<keyword evidence="2" id="KW-1133">Transmembrane helix</keyword>
<dbReference type="AlphaFoldDB" id="F2L6Z0"/>
<keyword evidence="2" id="KW-0472">Membrane</keyword>
<evidence type="ECO:0000256" key="1">
    <source>
        <dbReference type="SAM" id="MobiDB-lite"/>
    </source>
</evidence>
<feature type="transmembrane region" description="Helical" evidence="2">
    <location>
        <begin position="72"/>
        <end position="93"/>
    </location>
</feature>
<name>F2L6Z0_PSEUX</name>
<keyword evidence="2" id="KW-0812">Transmembrane</keyword>